<dbReference type="Pfam" id="PF22673">
    <property type="entry name" value="MCP-like_PDC_1"/>
    <property type="match status" value="1"/>
</dbReference>
<keyword evidence="6" id="KW-0812">Transmembrane</keyword>
<evidence type="ECO:0000259" key="7">
    <source>
        <dbReference type="PROSITE" id="PS50109"/>
    </source>
</evidence>
<dbReference type="Pfam" id="PF02518">
    <property type="entry name" value="HATPase_c"/>
    <property type="match status" value="1"/>
</dbReference>
<dbReference type="AlphaFoldDB" id="A0A1H6F6Y9"/>
<accession>A0A1H6F6Y9</accession>
<dbReference type="GO" id="GO:0009927">
    <property type="term" value="F:histidine phosphotransfer kinase activity"/>
    <property type="evidence" value="ECO:0007669"/>
    <property type="project" value="TreeGrafter"/>
</dbReference>
<dbReference type="EMBL" id="FMSV02000171">
    <property type="protein sequence ID" value="SEH05191.1"/>
    <property type="molecule type" value="Genomic_DNA"/>
</dbReference>
<dbReference type="CDD" id="cd00082">
    <property type="entry name" value="HisKA"/>
    <property type="match status" value="1"/>
</dbReference>
<sequence length="751" mass="86335">MFDKSWRTRIDTILMSLSQFRLIQKFVALLHLKLLLLLFVLLSVTALWLLQDISTEVEAVQQQASLYYLQNQIDAQKIKLINNLEQAKRTLNRLHGYMDLFAKQTPVKAAIQKQVNTLIKTELSLQNQAYSVFYAFEPETSRRYFNRDAVLINIHKDNKKITSTSYNDPEQFRVRSWKDGNYQSNEREIWYHQGRRNQSMQISPVYYDKNYTRTWLITLSQGIYVRNEFQGVIGVSLLLDSFFSEIESQTFGDSGKLLLFDYISGQLLSRTDNQDSGISLLGSYERLRFNAYKGNTGQSHLWKIVLTQRGDDVLMTGMDDEEYQLLSRPVKDLSWTLVAYQDIQDMRISKQSGEFILWGILLLILTILLVLLSYYSFLRPLKKFTAQLAKVREAQLPLAALDNPHGIHGELIPLCREINTLFTLQQDYLQDCQSTHRACQQQLEVVSERVAYQEKSIEQQEQSLVLIRKQLLNTQQEFGNSQQQLKQTWKKALQLKAYAQKARHLARHAKSEATHAGRAKAQFLANMNHELRTPMNAIIGYTEMLQEDAEEMGQYDFIPDLQKIHGASYHLLDLINNLFDLSKIASSRMDLYLETFDITPMLQDVTATVQPLVEKQGNILKMELEIALGTMNSDLTKLRQNLLNLLNNASKFSKQSSITLRAKRENDQDMEWVIFQIQDEGIGMSSNQVKKLFTGLDSHTTHEFGGSNVGLALCKQFCEIMGGTLKVDSQLGQGSIFTMRLPANSSAMLTK</sequence>
<dbReference type="Gene3D" id="3.30.450.20">
    <property type="entry name" value="PAS domain"/>
    <property type="match status" value="1"/>
</dbReference>
<dbReference type="PANTHER" id="PTHR43047">
    <property type="entry name" value="TWO-COMPONENT HISTIDINE PROTEIN KINASE"/>
    <property type="match status" value="1"/>
</dbReference>
<keyword evidence="5" id="KW-0418">Kinase</keyword>
<dbReference type="PANTHER" id="PTHR43047:SF72">
    <property type="entry name" value="OSMOSENSING HISTIDINE PROTEIN KINASE SLN1"/>
    <property type="match status" value="1"/>
</dbReference>
<dbReference type="InterPro" id="IPR036097">
    <property type="entry name" value="HisK_dim/P_sf"/>
</dbReference>
<dbReference type="GO" id="GO:0000155">
    <property type="term" value="F:phosphorelay sensor kinase activity"/>
    <property type="evidence" value="ECO:0007669"/>
    <property type="project" value="InterPro"/>
</dbReference>
<keyword evidence="9" id="KW-1185">Reference proteome</keyword>
<dbReference type="PROSITE" id="PS50109">
    <property type="entry name" value="HIS_KIN"/>
    <property type="match status" value="1"/>
</dbReference>
<dbReference type="SMART" id="SM00387">
    <property type="entry name" value="HATPase_c"/>
    <property type="match status" value="1"/>
</dbReference>
<dbReference type="SUPFAM" id="SSF55874">
    <property type="entry name" value="ATPase domain of HSP90 chaperone/DNA topoisomerase II/histidine kinase"/>
    <property type="match status" value="1"/>
</dbReference>
<dbReference type="InterPro" id="IPR005467">
    <property type="entry name" value="His_kinase_dom"/>
</dbReference>
<protein>
    <recommendedName>
        <fullName evidence="2">histidine kinase</fullName>
        <ecNumber evidence="2">2.7.13.3</ecNumber>
    </recommendedName>
</protein>
<organism evidence="8 9">
    <name type="scientific">Candidatus Venteria ishoeyi</name>
    <dbReference type="NCBI Taxonomy" id="1899563"/>
    <lineage>
        <taxon>Bacteria</taxon>
        <taxon>Pseudomonadati</taxon>
        <taxon>Pseudomonadota</taxon>
        <taxon>Gammaproteobacteria</taxon>
        <taxon>Thiotrichales</taxon>
        <taxon>Thiotrichaceae</taxon>
        <taxon>Venteria</taxon>
    </lineage>
</organism>
<dbReference type="SUPFAM" id="SSF47384">
    <property type="entry name" value="Homodimeric domain of signal transducing histidine kinase"/>
    <property type="match status" value="1"/>
</dbReference>
<dbReference type="InterPro" id="IPR004358">
    <property type="entry name" value="Sig_transdc_His_kin-like_C"/>
</dbReference>
<feature type="transmembrane region" description="Helical" evidence="6">
    <location>
        <begin position="26"/>
        <end position="50"/>
    </location>
</feature>
<keyword evidence="3" id="KW-0597">Phosphoprotein</keyword>
<dbReference type="RefSeq" id="WP_103919161.1">
    <property type="nucleotide sequence ID" value="NZ_FMSV02000171.1"/>
</dbReference>
<dbReference type="SMART" id="SM00388">
    <property type="entry name" value="HisKA"/>
    <property type="match status" value="1"/>
</dbReference>
<evidence type="ECO:0000313" key="8">
    <source>
        <dbReference type="EMBL" id="SEH05191.1"/>
    </source>
</evidence>
<dbReference type="EC" id="2.7.13.3" evidence="2"/>
<dbReference type="CDD" id="cd12913">
    <property type="entry name" value="PDC1_MCP_like"/>
    <property type="match status" value="1"/>
</dbReference>
<dbReference type="Gene3D" id="1.10.287.130">
    <property type="match status" value="1"/>
</dbReference>
<dbReference type="PRINTS" id="PR00344">
    <property type="entry name" value="BCTRLSENSOR"/>
</dbReference>
<evidence type="ECO:0000256" key="3">
    <source>
        <dbReference type="ARBA" id="ARBA00022553"/>
    </source>
</evidence>
<keyword evidence="6" id="KW-0472">Membrane</keyword>
<reference evidence="8 9" key="1">
    <citation type="submission" date="2016-10" db="EMBL/GenBank/DDBJ databases">
        <authorList>
            <person name="de Groot N.N."/>
        </authorList>
    </citation>
    <scope>NUCLEOTIDE SEQUENCE [LARGE SCALE GENOMIC DNA]</scope>
    <source>
        <strain evidence="8">MBHS1</strain>
    </source>
</reference>
<dbReference type="OrthoDB" id="5620088at2"/>
<dbReference type="Proteomes" id="UP000236724">
    <property type="component" value="Unassembled WGS sequence"/>
</dbReference>
<feature type="domain" description="Histidine kinase" evidence="7">
    <location>
        <begin position="526"/>
        <end position="745"/>
    </location>
</feature>
<proteinExistence type="predicted"/>
<evidence type="ECO:0000256" key="2">
    <source>
        <dbReference type="ARBA" id="ARBA00012438"/>
    </source>
</evidence>
<dbReference type="GO" id="GO:0005886">
    <property type="term" value="C:plasma membrane"/>
    <property type="evidence" value="ECO:0007669"/>
    <property type="project" value="TreeGrafter"/>
</dbReference>
<evidence type="ECO:0000256" key="4">
    <source>
        <dbReference type="ARBA" id="ARBA00022679"/>
    </source>
</evidence>
<evidence type="ECO:0000313" key="9">
    <source>
        <dbReference type="Proteomes" id="UP000236724"/>
    </source>
</evidence>
<gene>
    <name evidence="8" type="primary">pleC_2</name>
    <name evidence="8" type="ORF">MBHS_01044</name>
</gene>
<evidence type="ECO:0000256" key="5">
    <source>
        <dbReference type="ARBA" id="ARBA00022777"/>
    </source>
</evidence>
<comment type="catalytic activity">
    <reaction evidence="1">
        <text>ATP + protein L-histidine = ADP + protein N-phospho-L-histidine.</text>
        <dbReference type="EC" id="2.7.13.3"/>
    </reaction>
</comment>
<dbReference type="Pfam" id="PF00512">
    <property type="entry name" value="HisKA"/>
    <property type="match status" value="1"/>
</dbReference>
<keyword evidence="6" id="KW-1133">Transmembrane helix</keyword>
<dbReference type="InterPro" id="IPR036890">
    <property type="entry name" value="HATPase_C_sf"/>
</dbReference>
<feature type="transmembrane region" description="Helical" evidence="6">
    <location>
        <begin position="355"/>
        <end position="377"/>
    </location>
</feature>
<keyword evidence="4 8" id="KW-0808">Transferase</keyword>
<name>A0A1H6F6Y9_9GAMM</name>
<evidence type="ECO:0000256" key="6">
    <source>
        <dbReference type="SAM" id="Phobius"/>
    </source>
</evidence>
<dbReference type="InterPro" id="IPR003661">
    <property type="entry name" value="HisK_dim/P_dom"/>
</dbReference>
<evidence type="ECO:0000256" key="1">
    <source>
        <dbReference type="ARBA" id="ARBA00000085"/>
    </source>
</evidence>
<dbReference type="Gene3D" id="3.30.565.10">
    <property type="entry name" value="Histidine kinase-like ATPase, C-terminal domain"/>
    <property type="match status" value="1"/>
</dbReference>
<dbReference type="InterPro" id="IPR003594">
    <property type="entry name" value="HATPase_dom"/>
</dbReference>